<dbReference type="EMBL" id="CDGG01000001">
    <property type="protein sequence ID" value="CEI82399.1"/>
    <property type="molecule type" value="Genomic_DNA"/>
</dbReference>
<gene>
    <name evidence="1" type="ORF">BN997_02265</name>
</gene>
<dbReference type="Proteomes" id="UP000040453">
    <property type="component" value="Unassembled WGS sequence"/>
</dbReference>
<evidence type="ECO:0000313" key="2">
    <source>
        <dbReference type="Proteomes" id="UP000040453"/>
    </source>
</evidence>
<proteinExistence type="predicted"/>
<accession>A0A0A1MRT3</accession>
<dbReference type="OrthoDB" id="2655672at2"/>
<organism evidence="1 2">
    <name type="scientific">Oceanobacillus oncorhynchi</name>
    <dbReference type="NCBI Taxonomy" id="545501"/>
    <lineage>
        <taxon>Bacteria</taxon>
        <taxon>Bacillati</taxon>
        <taxon>Bacillota</taxon>
        <taxon>Bacilli</taxon>
        <taxon>Bacillales</taxon>
        <taxon>Bacillaceae</taxon>
        <taxon>Oceanobacillus</taxon>
    </lineage>
</organism>
<dbReference type="STRING" id="545501.BN997_02265"/>
<name>A0A0A1MRT3_9BACI</name>
<evidence type="ECO:0000313" key="1">
    <source>
        <dbReference type="EMBL" id="CEI82399.1"/>
    </source>
</evidence>
<protein>
    <submittedName>
        <fullName evidence="1">Uncharacterized protein</fullName>
    </submittedName>
</protein>
<dbReference type="AlphaFoldDB" id="A0A0A1MRT3"/>
<reference evidence="1 2" key="1">
    <citation type="submission" date="2014-11" db="EMBL/GenBank/DDBJ databases">
        <authorList>
            <person name="Urmite Genomes Urmite Genomes"/>
        </authorList>
    </citation>
    <scope>NUCLEOTIDE SEQUENCE [LARGE SCALE GENOMIC DNA]</scope>
    <source>
        <strain evidence="1 2">Oc5</strain>
    </source>
</reference>
<sequence length="72" mass="8349">MSSYQEFLQEKQLVDAWMKNNYKITSVVGTLDGDMVELEKEGVAEKQSILLENADSRKYITTLLIKHQLQEQ</sequence>
<keyword evidence="2" id="KW-1185">Reference proteome</keyword>
<dbReference type="RefSeq" id="WP_042532200.1">
    <property type="nucleotide sequence ID" value="NZ_CDGG01000001.1"/>
</dbReference>